<dbReference type="EMBL" id="FOXP01000002">
    <property type="protein sequence ID" value="SFP51197.1"/>
    <property type="molecule type" value="Genomic_DNA"/>
</dbReference>
<reference evidence="2 3" key="1">
    <citation type="submission" date="2016-10" db="EMBL/GenBank/DDBJ databases">
        <authorList>
            <person name="de Groot N.N."/>
        </authorList>
    </citation>
    <scope>NUCLEOTIDE SEQUENCE [LARGE SCALE GENOMIC DNA]</scope>
    <source>
        <strain evidence="2 3">CGMCC 1.9113</strain>
    </source>
</reference>
<dbReference type="Proteomes" id="UP000199586">
    <property type="component" value="Unassembled WGS sequence"/>
</dbReference>
<organism evidence="2 3">
    <name type="scientific">Sphingomonas rubra</name>
    <dbReference type="NCBI Taxonomy" id="634430"/>
    <lineage>
        <taxon>Bacteria</taxon>
        <taxon>Pseudomonadati</taxon>
        <taxon>Pseudomonadota</taxon>
        <taxon>Alphaproteobacteria</taxon>
        <taxon>Sphingomonadales</taxon>
        <taxon>Sphingomonadaceae</taxon>
        <taxon>Sphingomonas</taxon>
    </lineage>
</organism>
<protein>
    <submittedName>
        <fullName evidence="2">Uncharacterized protein</fullName>
    </submittedName>
</protein>
<name>A0A1I5QYN4_9SPHN</name>
<keyword evidence="1" id="KW-0812">Transmembrane</keyword>
<accession>A0A1I5QYN4</accession>
<evidence type="ECO:0000256" key="1">
    <source>
        <dbReference type="SAM" id="Phobius"/>
    </source>
</evidence>
<evidence type="ECO:0000313" key="3">
    <source>
        <dbReference type="Proteomes" id="UP000199586"/>
    </source>
</evidence>
<sequence>MASAPAPKPQQEVIPAKRAAGKLTPVERVIERSDIKIDVAACIRNTFYGVALVIFAVGFVMYPETLSLPNAAQTIARIFVR</sequence>
<evidence type="ECO:0000313" key="2">
    <source>
        <dbReference type="EMBL" id="SFP51197.1"/>
    </source>
</evidence>
<dbReference type="AlphaFoldDB" id="A0A1I5QYN4"/>
<keyword evidence="1" id="KW-1133">Transmembrane helix</keyword>
<proteinExistence type="predicted"/>
<gene>
    <name evidence="2" type="ORF">SAMN04488241_102376</name>
</gene>
<dbReference type="RefSeq" id="WP_143090097.1">
    <property type="nucleotide sequence ID" value="NZ_FOXP01000002.1"/>
</dbReference>
<keyword evidence="3" id="KW-1185">Reference proteome</keyword>
<feature type="transmembrane region" description="Helical" evidence="1">
    <location>
        <begin position="42"/>
        <end position="62"/>
    </location>
</feature>
<keyword evidence="1" id="KW-0472">Membrane</keyword>